<keyword evidence="2" id="KW-1185">Reference proteome</keyword>
<organism evidence="1 2">
    <name type="scientific">Cohnella kolymensis</name>
    <dbReference type="NCBI Taxonomy" id="1590652"/>
    <lineage>
        <taxon>Bacteria</taxon>
        <taxon>Bacillati</taxon>
        <taxon>Bacillota</taxon>
        <taxon>Bacilli</taxon>
        <taxon>Bacillales</taxon>
        <taxon>Paenibacillaceae</taxon>
        <taxon>Cohnella</taxon>
    </lineage>
</organism>
<protein>
    <submittedName>
        <fullName evidence="1">Uncharacterized protein</fullName>
    </submittedName>
</protein>
<evidence type="ECO:0000313" key="1">
    <source>
        <dbReference type="EMBL" id="KIL37313.1"/>
    </source>
</evidence>
<evidence type="ECO:0000313" key="2">
    <source>
        <dbReference type="Proteomes" id="UP000054526"/>
    </source>
</evidence>
<accession>A0ABR5A8Z9</accession>
<gene>
    <name evidence="1" type="ORF">SD71_01045</name>
</gene>
<dbReference type="EMBL" id="JXAL01000001">
    <property type="protein sequence ID" value="KIL37313.1"/>
    <property type="molecule type" value="Genomic_DNA"/>
</dbReference>
<name>A0ABR5A8Z9_9BACL</name>
<reference evidence="1 2" key="1">
    <citation type="submission" date="2014-12" db="EMBL/GenBank/DDBJ databases">
        <title>Draft genome sequence of Cohnella kolymensis strain B-2846.</title>
        <authorList>
            <person name="Karlyshev A.V."/>
            <person name="Kudryashova E.B."/>
        </authorList>
    </citation>
    <scope>NUCLEOTIDE SEQUENCE [LARGE SCALE GENOMIC DNA]</scope>
    <source>
        <strain evidence="1 2">VKM B-2846</strain>
    </source>
</reference>
<sequence length="79" mass="9106">MITQAEAIIEAFESLGREIPRSIKEVEDWVAEKYPGRWKDFGTRMADMVPSSEGGNQSSTVPEHMKVFIRTEKGIYRMR</sequence>
<dbReference type="RefSeq" id="WP_041058518.1">
    <property type="nucleotide sequence ID" value="NZ_JXAL01000001.1"/>
</dbReference>
<proteinExistence type="predicted"/>
<dbReference type="Proteomes" id="UP000054526">
    <property type="component" value="Unassembled WGS sequence"/>
</dbReference>
<comment type="caution">
    <text evidence="1">The sequence shown here is derived from an EMBL/GenBank/DDBJ whole genome shotgun (WGS) entry which is preliminary data.</text>
</comment>